<comment type="caution">
    <text evidence="1">The sequence shown here is derived from an EMBL/GenBank/DDBJ whole genome shotgun (WGS) entry which is preliminary data.</text>
</comment>
<sequence length="176" mass="18048">MASSQGSQGSVADPVVWVTGSSQEDQDFDRQAVRASWTREPICTSIIIVFWQRYLCELAAATQGECAPSLSGLDLILQWMPLKADRGLPGDLLGVLRSRGWACVSQVPRVFRPALILQQAPAPAACRALLAAASPQPAGPAALTTPGSGPSCCSDFATGCGGCGGEGGLRTGCGGG</sequence>
<evidence type="ECO:0000313" key="1">
    <source>
        <dbReference type="EMBL" id="CAK0865334.1"/>
    </source>
</evidence>
<dbReference type="Proteomes" id="UP001189429">
    <property type="component" value="Unassembled WGS sequence"/>
</dbReference>
<protein>
    <submittedName>
        <fullName evidence="1">Uncharacterized protein</fullName>
    </submittedName>
</protein>
<organism evidence="1 2">
    <name type="scientific">Prorocentrum cordatum</name>
    <dbReference type="NCBI Taxonomy" id="2364126"/>
    <lineage>
        <taxon>Eukaryota</taxon>
        <taxon>Sar</taxon>
        <taxon>Alveolata</taxon>
        <taxon>Dinophyceae</taxon>
        <taxon>Prorocentrales</taxon>
        <taxon>Prorocentraceae</taxon>
        <taxon>Prorocentrum</taxon>
    </lineage>
</organism>
<evidence type="ECO:0000313" key="2">
    <source>
        <dbReference type="Proteomes" id="UP001189429"/>
    </source>
</evidence>
<accession>A0ABN9UYG4</accession>
<reference evidence="1" key="1">
    <citation type="submission" date="2023-10" db="EMBL/GenBank/DDBJ databases">
        <authorList>
            <person name="Chen Y."/>
            <person name="Shah S."/>
            <person name="Dougan E. K."/>
            <person name="Thang M."/>
            <person name="Chan C."/>
        </authorList>
    </citation>
    <scope>NUCLEOTIDE SEQUENCE [LARGE SCALE GENOMIC DNA]</scope>
</reference>
<name>A0ABN9UYG4_9DINO</name>
<proteinExistence type="predicted"/>
<keyword evidence="2" id="KW-1185">Reference proteome</keyword>
<gene>
    <name evidence="1" type="ORF">PCOR1329_LOCUS52895</name>
</gene>
<dbReference type="EMBL" id="CAUYUJ010016441">
    <property type="protein sequence ID" value="CAK0865334.1"/>
    <property type="molecule type" value="Genomic_DNA"/>
</dbReference>